<keyword evidence="4" id="KW-0479">Metal-binding</keyword>
<reference evidence="10" key="1">
    <citation type="submission" date="2017-08" db="EMBL/GenBank/DDBJ databases">
        <authorList>
            <person name="Varghese N."/>
            <person name="Submissions S."/>
        </authorList>
    </citation>
    <scope>NUCLEOTIDE SEQUENCE [LARGE SCALE GENOMIC DNA]</scope>
    <source>
        <strain evidence="10">JA234</strain>
    </source>
</reference>
<dbReference type="Gene3D" id="3.30.70.20">
    <property type="match status" value="1"/>
</dbReference>
<dbReference type="GO" id="GO:0046872">
    <property type="term" value="F:metal ion binding"/>
    <property type="evidence" value="ECO:0007669"/>
    <property type="project" value="UniProtKB-KW"/>
</dbReference>
<name>A0A285CQ75_9RHOB</name>
<keyword evidence="2" id="KW-0813">Transport</keyword>
<organism evidence="9 10">
    <name type="scientific">Cereibacter ovatus</name>
    <dbReference type="NCBI Taxonomy" id="439529"/>
    <lineage>
        <taxon>Bacteria</taxon>
        <taxon>Pseudomonadati</taxon>
        <taxon>Pseudomonadota</taxon>
        <taxon>Alphaproteobacteria</taxon>
        <taxon>Rhodobacterales</taxon>
        <taxon>Paracoccaceae</taxon>
        <taxon>Cereibacter</taxon>
    </lineage>
</organism>
<gene>
    <name evidence="9" type="ORF">SAMN05878503_103195</name>
</gene>
<keyword evidence="7" id="KW-0411">Iron-sulfur</keyword>
<evidence type="ECO:0000256" key="4">
    <source>
        <dbReference type="ARBA" id="ARBA00022723"/>
    </source>
</evidence>
<accession>A0A285CQ75</accession>
<protein>
    <submittedName>
        <fullName evidence="9">4Fe-4S dicluster protein</fullName>
    </submittedName>
</protein>
<evidence type="ECO:0000256" key="2">
    <source>
        <dbReference type="ARBA" id="ARBA00022448"/>
    </source>
</evidence>
<keyword evidence="3" id="KW-0004">4Fe-4S</keyword>
<dbReference type="InterPro" id="IPR017900">
    <property type="entry name" value="4Fe4S_Fe_S_CS"/>
</dbReference>
<dbReference type="PROSITE" id="PS00198">
    <property type="entry name" value="4FE4S_FER_1"/>
    <property type="match status" value="1"/>
</dbReference>
<dbReference type="InterPro" id="IPR017896">
    <property type="entry name" value="4Fe4S_Fe-S-bd"/>
</dbReference>
<keyword evidence="5" id="KW-0249">Electron transport</keyword>
<dbReference type="AlphaFoldDB" id="A0A285CQ75"/>
<keyword evidence="6" id="KW-0408">Iron</keyword>
<evidence type="ECO:0000256" key="5">
    <source>
        <dbReference type="ARBA" id="ARBA00022982"/>
    </source>
</evidence>
<evidence type="ECO:0000256" key="1">
    <source>
        <dbReference type="ARBA" id="ARBA00001966"/>
    </source>
</evidence>
<comment type="cofactor">
    <cofactor evidence="1">
        <name>[4Fe-4S] cluster</name>
        <dbReference type="ChEBI" id="CHEBI:49883"/>
    </cofactor>
</comment>
<dbReference type="Proteomes" id="UP000219467">
    <property type="component" value="Unassembled WGS sequence"/>
</dbReference>
<evidence type="ECO:0000256" key="6">
    <source>
        <dbReference type="ARBA" id="ARBA00023004"/>
    </source>
</evidence>
<dbReference type="RefSeq" id="WP_097029662.1">
    <property type="nucleotide sequence ID" value="NZ_OAOQ01000003.1"/>
</dbReference>
<evidence type="ECO:0000256" key="7">
    <source>
        <dbReference type="ARBA" id="ARBA00023014"/>
    </source>
</evidence>
<keyword evidence="10" id="KW-1185">Reference proteome</keyword>
<evidence type="ECO:0000256" key="3">
    <source>
        <dbReference type="ARBA" id="ARBA00022485"/>
    </source>
</evidence>
<dbReference type="EMBL" id="OAOQ01000003">
    <property type="protein sequence ID" value="SNX69208.1"/>
    <property type="molecule type" value="Genomic_DNA"/>
</dbReference>
<proteinExistence type="predicted"/>
<dbReference type="PROSITE" id="PS51379">
    <property type="entry name" value="4FE4S_FER_2"/>
    <property type="match status" value="1"/>
</dbReference>
<sequence>MAYKIVTAHCTACGACEFECPNAAVRFKAGAYVIDPRLCTECAGQFDAPQCASVCPVPKTCIPA</sequence>
<dbReference type="GO" id="GO:0051539">
    <property type="term" value="F:4 iron, 4 sulfur cluster binding"/>
    <property type="evidence" value="ECO:0007669"/>
    <property type="project" value="UniProtKB-KW"/>
</dbReference>
<dbReference type="FunFam" id="3.30.70.20:FF:000045">
    <property type="entry name" value="Ferredoxin, 4Fe-4S"/>
    <property type="match status" value="1"/>
</dbReference>
<dbReference type="SUPFAM" id="SSF54862">
    <property type="entry name" value="4Fe-4S ferredoxins"/>
    <property type="match status" value="1"/>
</dbReference>
<dbReference type="OrthoDB" id="9803397at2"/>
<evidence type="ECO:0000313" key="9">
    <source>
        <dbReference type="EMBL" id="SNX69208.1"/>
    </source>
</evidence>
<evidence type="ECO:0000313" key="10">
    <source>
        <dbReference type="Proteomes" id="UP000219467"/>
    </source>
</evidence>
<feature type="domain" description="4Fe-4S ferredoxin-type" evidence="8">
    <location>
        <begin position="1"/>
        <end position="30"/>
    </location>
</feature>
<dbReference type="Pfam" id="PF00037">
    <property type="entry name" value="Fer4"/>
    <property type="match status" value="1"/>
</dbReference>
<evidence type="ECO:0000259" key="8">
    <source>
        <dbReference type="PROSITE" id="PS51379"/>
    </source>
</evidence>